<dbReference type="RefSeq" id="WP_182786593.1">
    <property type="nucleotide sequence ID" value="NZ_AP022188.1"/>
</dbReference>
<evidence type="ECO:0008006" key="3">
    <source>
        <dbReference type="Google" id="ProtNLM"/>
    </source>
</evidence>
<dbReference type="EMBL" id="JAWZXF010000012">
    <property type="protein sequence ID" value="MDX7922653.1"/>
    <property type="molecule type" value="Genomic_DNA"/>
</dbReference>
<evidence type="ECO:0000313" key="1">
    <source>
        <dbReference type="EMBL" id="MDX7922653.1"/>
    </source>
</evidence>
<accession>A0AAP6GCI0</accession>
<protein>
    <recommendedName>
        <fullName evidence="3">Cytochrome oxidase assembly protein</fullName>
    </recommendedName>
</protein>
<dbReference type="AlphaFoldDB" id="A0AAP6GCI0"/>
<dbReference type="Proteomes" id="UP001285835">
    <property type="component" value="Unassembled WGS sequence"/>
</dbReference>
<gene>
    <name evidence="1" type="ORF">SJS82_12005</name>
</gene>
<organism evidence="1 2">
    <name type="scientific">Aeromonas media</name>
    <dbReference type="NCBI Taxonomy" id="651"/>
    <lineage>
        <taxon>Bacteria</taxon>
        <taxon>Pseudomonadati</taxon>
        <taxon>Pseudomonadota</taxon>
        <taxon>Gammaproteobacteria</taxon>
        <taxon>Aeromonadales</taxon>
        <taxon>Aeromonadaceae</taxon>
        <taxon>Aeromonas</taxon>
    </lineage>
</organism>
<proteinExistence type="predicted"/>
<evidence type="ECO:0000313" key="2">
    <source>
        <dbReference type="Proteomes" id="UP001285835"/>
    </source>
</evidence>
<reference evidence="1" key="1">
    <citation type="submission" date="2023-11" db="EMBL/GenBank/DDBJ databases">
        <title>WGS of Aeromonas in Northern Israel.</title>
        <authorList>
            <person name="Hershko Y."/>
        </authorList>
    </citation>
    <scope>NUCLEOTIDE SEQUENCE</scope>
    <source>
        <strain evidence="1">02297</strain>
    </source>
</reference>
<name>A0AAP6GCI0_AERME</name>
<sequence length="162" mass="18166">MNSWSRWKVPVLFGLVILLPVVLAALTLRQGWYEPGTRNKGAWLDQEVYLLQPLPPHQNQWRLVYLAARRCEAQCQQVPELMSRIQSALGRNLDKLDLVQLVDAPPRGANGAVRAGDMMLVDSQGLAILRYEVPASTAAWPLLGKAVLSDLQQLLKYQRGVQ</sequence>
<comment type="caution">
    <text evidence="1">The sequence shown here is derived from an EMBL/GenBank/DDBJ whole genome shotgun (WGS) entry which is preliminary data.</text>
</comment>